<dbReference type="AlphaFoldDB" id="A0A8H7V4W1"/>
<keyword evidence="2" id="KW-1185">Reference proteome</keyword>
<comment type="caution">
    <text evidence="1">The sequence shown here is derived from an EMBL/GenBank/DDBJ whole genome shotgun (WGS) entry which is preliminary data.</text>
</comment>
<sequence length="122" mass="14221">MGIQLAQFDFYSFETQLNHLASKIITNANQLHIWTNKIIEFRALQMDGLIDEDTDINNRIDMMEEYVNSGNIVLQDMAQKVAYAQQIFQENKQATSMLRQQEKLLKYHSTIMDKLLSHSPIV</sequence>
<gene>
    <name evidence="1" type="ORF">INT46_005517</name>
</gene>
<evidence type="ECO:0000313" key="1">
    <source>
        <dbReference type="EMBL" id="KAG2205597.1"/>
    </source>
</evidence>
<protein>
    <submittedName>
        <fullName evidence="1">Uncharacterized protein</fullName>
    </submittedName>
</protein>
<name>A0A8H7V4W1_9FUNG</name>
<dbReference type="Proteomes" id="UP000650833">
    <property type="component" value="Unassembled WGS sequence"/>
</dbReference>
<evidence type="ECO:0000313" key="2">
    <source>
        <dbReference type="Proteomes" id="UP000650833"/>
    </source>
</evidence>
<dbReference type="OrthoDB" id="2245488at2759"/>
<proteinExistence type="predicted"/>
<reference evidence="1" key="1">
    <citation type="submission" date="2020-12" db="EMBL/GenBank/DDBJ databases">
        <title>Metabolic potential, ecology and presence of endohyphal bacteria is reflected in genomic diversity of Mucoromycotina.</title>
        <authorList>
            <person name="Muszewska A."/>
            <person name="Okrasinska A."/>
            <person name="Steczkiewicz K."/>
            <person name="Drgas O."/>
            <person name="Orlowska M."/>
            <person name="Perlinska-Lenart U."/>
            <person name="Aleksandrzak-Piekarczyk T."/>
            <person name="Szatraj K."/>
            <person name="Zielenkiewicz U."/>
            <person name="Pilsyk S."/>
            <person name="Malc E."/>
            <person name="Mieczkowski P."/>
            <person name="Kruszewska J.S."/>
            <person name="Biernat P."/>
            <person name="Pawlowska J."/>
        </authorList>
    </citation>
    <scope>NUCLEOTIDE SEQUENCE</scope>
    <source>
        <strain evidence="1">CBS 226.32</strain>
    </source>
</reference>
<organism evidence="1 2">
    <name type="scientific">Mucor plumbeus</name>
    <dbReference type="NCBI Taxonomy" id="97098"/>
    <lineage>
        <taxon>Eukaryota</taxon>
        <taxon>Fungi</taxon>
        <taxon>Fungi incertae sedis</taxon>
        <taxon>Mucoromycota</taxon>
        <taxon>Mucoromycotina</taxon>
        <taxon>Mucoromycetes</taxon>
        <taxon>Mucorales</taxon>
        <taxon>Mucorineae</taxon>
        <taxon>Mucoraceae</taxon>
        <taxon>Mucor</taxon>
    </lineage>
</organism>
<dbReference type="EMBL" id="JAEPRC010000171">
    <property type="protein sequence ID" value="KAG2205597.1"/>
    <property type="molecule type" value="Genomic_DNA"/>
</dbReference>
<accession>A0A8H7V4W1</accession>